<dbReference type="EMBL" id="SDKC01000001">
    <property type="protein sequence ID" value="RXS74629.1"/>
    <property type="molecule type" value="Genomic_DNA"/>
</dbReference>
<keyword evidence="3" id="KW-1185">Reference proteome</keyword>
<evidence type="ECO:0000313" key="3">
    <source>
        <dbReference type="Proteomes" id="UP000290106"/>
    </source>
</evidence>
<gene>
    <name evidence="2" type="ORF">ETP43_05015</name>
</gene>
<feature type="domain" description="DUF5716" evidence="1">
    <location>
        <begin position="124"/>
        <end position="414"/>
    </location>
</feature>
<evidence type="ECO:0000313" key="2">
    <source>
        <dbReference type="EMBL" id="RXS74629.1"/>
    </source>
</evidence>
<organism evidence="2 3">
    <name type="scientific">Blautia faecicola</name>
    <dbReference type="NCBI Taxonomy" id="2509240"/>
    <lineage>
        <taxon>Bacteria</taxon>
        <taxon>Bacillati</taxon>
        <taxon>Bacillota</taxon>
        <taxon>Clostridia</taxon>
        <taxon>Lachnospirales</taxon>
        <taxon>Lachnospiraceae</taxon>
        <taxon>Blautia</taxon>
    </lineage>
</organism>
<dbReference type="AlphaFoldDB" id="A0A4Q1RGC4"/>
<dbReference type="RefSeq" id="WP_129257242.1">
    <property type="nucleotide sequence ID" value="NZ_SDKC01000001.1"/>
</dbReference>
<evidence type="ECO:0000259" key="1">
    <source>
        <dbReference type="Pfam" id="PF18980"/>
    </source>
</evidence>
<name>A0A4Q1RGC4_9FIRM</name>
<dbReference type="Pfam" id="PF18980">
    <property type="entry name" value="DUF5716_C"/>
    <property type="match status" value="1"/>
</dbReference>
<comment type="caution">
    <text evidence="2">The sequence shown here is derived from an EMBL/GenBank/DDBJ whole genome shotgun (WGS) entry which is preliminary data.</text>
</comment>
<dbReference type="Proteomes" id="UP000290106">
    <property type="component" value="Unassembled WGS sequence"/>
</dbReference>
<dbReference type="OrthoDB" id="1918132at2"/>
<dbReference type="InterPro" id="IPR043770">
    <property type="entry name" value="DUF5716_C"/>
</dbReference>
<proteinExistence type="predicted"/>
<protein>
    <recommendedName>
        <fullName evidence="1">DUF5716 domain-containing protein</fullName>
    </recommendedName>
</protein>
<reference evidence="2 3" key="1">
    <citation type="submission" date="2019-01" db="EMBL/GenBank/DDBJ databases">
        <title>Blautia sp. nov. KGMB01111 isolated human feces.</title>
        <authorList>
            <person name="Park J.-E."/>
            <person name="Kim J.-S."/>
            <person name="Park S.-H."/>
        </authorList>
    </citation>
    <scope>NUCLEOTIDE SEQUENCE [LARGE SCALE GENOMIC DNA]</scope>
    <source>
        <strain evidence="2 3">KGMB01111</strain>
    </source>
</reference>
<accession>A0A4Q1RGC4</accession>
<sequence length="420" mass="48206">MNEVRNILVGFDFGEKVSQLCYYDRREGEPVSLPVKVGTGQYTFPNALSKKPGEDEWHFGLEVEYFVEQQDEIAVDNLYTLCLEQETVEVDGATWKVGELLGKFIGNALRILGVPDLVKSISGLMITTPVLTRPMVENIRVACQEMGFPRNRCFLQDYEESFYYHTLYQKPEIWSRNVGLFIFEQDAVSYAKLEMNRSSRPVRVGVRRGEHTTLHTEALQRDVDFCQFVMESLENEVYSSIYLVGDGFEREWAEKSVAELCKHQRRVFYGNNLFSKGACYAAKEKTEERNLKGYLYVGNDLVRENVGMEMTVFGTSAYHPLIVSGVNWYEAMGDCEIILDDTRELEFVVSDMENTRKVRYSMSLPGLPERPAKATRLHVHLEFTAADECRIDVIDMGFGDLYPSSNLTWHETMKSRGAEE</sequence>